<dbReference type="GO" id="GO:0003677">
    <property type="term" value="F:DNA binding"/>
    <property type="evidence" value="ECO:0007669"/>
    <property type="project" value="UniProtKB-KW"/>
</dbReference>
<keyword evidence="2" id="KW-0805">Transcription regulation</keyword>
<organism evidence="6 7">
    <name type="scientific">Bacteriovorax stolpii</name>
    <name type="common">Bdellovibrio stolpii</name>
    <dbReference type="NCBI Taxonomy" id="960"/>
    <lineage>
        <taxon>Bacteria</taxon>
        <taxon>Pseudomonadati</taxon>
        <taxon>Bdellovibrionota</taxon>
        <taxon>Bacteriovoracia</taxon>
        <taxon>Bacteriovoracales</taxon>
        <taxon>Bacteriovoracaceae</taxon>
        <taxon>Bacteriovorax</taxon>
    </lineage>
</organism>
<dbReference type="InterPro" id="IPR013325">
    <property type="entry name" value="RNA_pol_sigma_r2"/>
</dbReference>
<dbReference type="SUPFAM" id="SSF88946">
    <property type="entry name" value="Sigma2 domain of RNA polymerase sigma factors"/>
    <property type="match status" value="1"/>
</dbReference>
<reference evidence="6 7" key="1">
    <citation type="submission" date="2018-01" db="EMBL/GenBank/DDBJ databases">
        <title>Complete genome sequence of Bacteriovorax stolpii DSM12778.</title>
        <authorList>
            <person name="Tang B."/>
            <person name="Chang J."/>
        </authorList>
    </citation>
    <scope>NUCLEOTIDE SEQUENCE [LARGE SCALE GENOMIC DNA]</scope>
    <source>
        <strain evidence="6 7">DSM 12778</strain>
    </source>
</reference>
<dbReference type="RefSeq" id="WP_102242243.1">
    <property type="nucleotide sequence ID" value="NZ_CP025704.1"/>
</dbReference>
<dbReference type="EMBL" id="CP025704">
    <property type="protein sequence ID" value="AUN96948.1"/>
    <property type="molecule type" value="Genomic_DNA"/>
</dbReference>
<dbReference type="NCBIfam" id="TIGR02937">
    <property type="entry name" value="sigma70-ECF"/>
    <property type="match status" value="1"/>
</dbReference>
<dbReference type="AlphaFoldDB" id="A0A2K9NN68"/>
<evidence type="ECO:0000256" key="3">
    <source>
        <dbReference type="ARBA" id="ARBA00023082"/>
    </source>
</evidence>
<dbReference type="InterPro" id="IPR013324">
    <property type="entry name" value="RNA_pol_sigma_r3/r4-like"/>
</dbReference>
<dbReference type="SUPFAM" id="SSF88659">
    <property type="entry name" value="Sigma3 and sigma4 domains of RNA polymerase sigma factors"/>
    <property type="match status" value="1"/>
</dbReference>
<keyword evidence="3" id="KW-0731">Sigma factor</keyword>
<gene>
    <name evidence="6" type="ORF">C0V70_02260</name>
</gene>
<dbReference type="InterPro" id="IPR007627">
    <property type="entry name" value="RNA_pol_sigma70_r2"/>
</dbReference>
<evidence type="ECO:0000256" key="1">
    <source>
        <dbReference type="ARBA" id="ARBA00010641"/>
    </source>
</evidence>
<evidence type="ECO:0000256" key="5">
    <source>
        <dbReference type="ARBA" id="ARBA00023163"/>
    </source>
</evidence>
<evidence type="ECO:0000313" key="6">
    <source>
        <dbReference type="EMBL" id="AUN96948.1"/>
    </source>
</evidence>
<dbReference type="Pfam" id="PF04542">
    <property type="entry name" value="Sigma70_r2"/>
    <property type="match status" value="1"/>
</dbReference>
<accession>A0A2K9NN68</accession>
<dbReference type="GO" id="GO:0016987">
    <property type="term" value="F:sigma factor activity"/>
    <property type="evidence" value="ECO:0007669"/>
    <property type="project" value="UniProtKB-KW"/>
</dbReference>
<dbReference type="InterPro" id="IPR013249">
    <property type="entry name" value="RNA_pol_sigma70_r4_t2"/>
</dbReference>
<dbReference type="PANTHER" id="PTHR43133">
    <property type="entry name" value="RNA POLYMERASE ECF-TYPE SIGMA FACTO"/>
    <property type="match status" value="1"/>
</dbReference>
<keyword evidence="5" id="KW-0804">Transcription</keyword>
<dbReference type="InterPro" id="IPR014284">
    <property type="entry name" value="RNA_pol_sigma-70_dom"/>
</dbReference>
<dbReference type="InterPro" id="IPR036388">
    <property type="entry name" value="WH-like_DNA-bd_sf"/>
</dbReference>
<dbReference type="Pfam" id="PF08281">
    <property type="entry name" value="Sigma70_r4_2"/>
    <property type="match status" value="1"/>
</dbReference>
<keyword evidence="4" id="KW-0238">DNA-binding</keyword>
<dbReference type="Gene3D" id="1.10.1740.10">
    <property type="match status" value="1"/>
</dbReference>
<sequence>METARATKGIMSDNQLMQMFADHDDQVAFERLYHKYKESLIRFSYGYTFNQARAEEIVHDTFLKVYRYKKNYDPQKTFRTWLWTICKNTNLDALDKNPLKREQSFEDIETEFTDQDESVLEKMVNESTKEEINNVIGTLPLTQREALLLWMNDDLSFEEMGSVLNKSPQAVKNLVHRAKLGMKTKLGGSK</sequence>
<dbReference type="KEGG" id="bsto:C0V70_02260"/>
<protein>
    <submittedName>
        <fullName evidence="6">Uncharacterized protein</fullName>
    </submittedName>
</protein>
<keyword evidence="7" id="KW-1185">Reference proteome</keyword>
<evidence type="ECO:0000256" key="2">
    <source>
        <dbReference type="ARBA" id="ARBA00023015"/>
    </source>
</evidence>
<name>A0A2K9NN68_BACTC</name>
<evidence type="ECO:0000313" key="7">
    <source>
        <dbReference type="Proteomes" id="UP000235584"/>
    </source>
</evidence>
<dbReference type="Proteomes" id="UP000235584">
    <property type="component" value="Chromosome"/>
</dbReference>
<proteinExistence type="inferred from homology"/>
<dbReference type="InterPro" id="IPR039425">
    <property type="entry name" value="RNA_pol_sigma-70-like"/>
</dbReference>
<dbReference type="Gene3D" id="1.10.10.10">
    <property type="entry name" value="Winged helix-like DNA-binding domain superfamily/Winged helix DNA-binding domain"/>
    <property type="match status" value="1"/>
</dbReference>
<comment type="similarity">
    <text evidence="1">Belongs to the sigma-70 factor family. ECF subfamily.</text>
</comment>
<dbReference type="PANTHER" id="PTHR43133:SF8">
    <property type="entry name" value="RNA POLYMERASE SIGMA FACTOR HI_1459-RELATED"/>
    <property type="match status" value="1"/>
</dbReference>
<evidence type="ECO:0000256" key="4">
    <source>
        <dbReference type="ARBA" id="ARBA00023125"/>
    </source>
</evidence>
<dbReference type="GO" id="GO:0006352">
    <property type="term" value="P:DNA-templated transcription initiation"/>
    <property type="evidence" value="ECO:0007669"/>
    <property type="project" value="InterPro"/>
</dbReference>